<dbReference type="InterPro" id="IPR000719">
    <property type="entry name" value="Prot_kinase_dom"/>
</dbReference>
<feature type="region of interest" description="Disordered" evidence="10">
    <location>
        <begin position="554"/>
        <end position="581"/>
    </location>
</feature>
<dbReference type="SMART" id="SM00740">
    <property type="entry name" value="PASTA"/>
    <property type="match status" value="3"/>
</dbReference>
<dbReference type="GO" id="GO:0005524">
    <property type="term" value="F:ATP binding"/>
    <property type="evidence" value="ECO:0007669"/>
    <property type="project" value="UniProtKB-UniRule"/>
</dbReference>
<keyword evidence="11" id="KW-1133">Transmembrane helix</keyword>
<feature type="domain" description="Protein kinase" evidence="12">
    <location>
        <begin position="12"/>
        <end position="268"/>
    </location>
</feature>
<evidence type="ECO:0000256" key="2">
    <source>
        <dbReference type="ARBA" id="ARBA00022527"/>
    </source>
</evidence>
<sequence>MVNKGDMINDRYQIIRSIGEGGMANVYLAEDTILNRRVAVKILRGDLASDEKFVRRFQREAISASSLNDPNIVEVYDVGEDDGKYFIVMEYVEGKTLKQLIKKRGSLTLPEVIDIMLQLTKAIAHAHESYIIHRDIKPQNVIILEDGTVKIMDFGIAVALNSGDLTQTNSVMGTVYYIPPEQANGGAATIKSDIYSLGILMYELVTGHVPFKGDSPVEVALKHMKEPLPSICEYDPDMPQSIENIILRAAAKNPKNRYDSAMEMHDDLKTALDPERFNEPKIKYAYPETNFDNDDLPKSKESRTSRREGEEEKKKDKKMNKAMIIIGSIIAVLVIALIIIFFVVPNLASNKEIEIPDVAGMTISKAERTLEDEGFTVANKTKKENSDDVKKNRVIGTTPDIGRTVKKSTKITLIISKGTDKIKVKDYTGENYYDIKAQLEAKGIKVITEPKRVPNTDNAKEGTILEQDIEPGEKIGKGDTITLTIPEVYTSYPNFVEGGYSETSVRQFCEENGVTLNVTYVVDPTSENGTIISQNKQYGGEVKKGDILNIRVVKNEAQTPEEPEPENNDQAQTPTESTENQ</sequence>
<dbReference type="EC" id="2.7.11.1" evidence="1"/>
<keyword evidence="4 9" id="KW-0547">Nucleotide-binding</keyword>
<evidence type="ECO:0000256" key="10">
    <source>
        <dbReference type="SAM" id="MobiDB-lite"/>
    </source>
</evidence>
<feature type="region of interest" description="Disordered" evidence="10">
    <location>
        <begin position="287"/>
        <end position="317"/>
    </location>
</feature>
<accession>A0A9D1CY08</accession>
<evidence type="ECO:0000256" key="7">
    <source>
        <dbReference type="ARBA" id="ARBA00047899"/>
    </source>
</evidence>
<evidence type="ECO:0000256" key="6">
    <source>
        <dbReference type="ARBA" id="ARBA00022840"/>
    </source>
</evidence>
<keyword evidence="2" id="KW-0723">Serine/threonine-protein kinase</keyword>
<dbReference type="CDD" id="cd06577">
    <property type="entry name" value="PASTA_pknB"/>
    <property type="match status" value="3"/>
</dbReference>
<dbReference type="SMART" id="SM00220">
    <property type="entry name" value="S_TKc"/>
    <property type="match status" value="1"/>
</dbReference>
<dbReference type="FunFam" id="1.10.510.10:FF:000021">
    <property type="entry name" value="Serine/threonine protein kinase"/>
    <property type="match status" value="1"/>
</dbReference>
<organism evidence="14 15">
    <name type="scientific">Candidatus Coprosoma intestinipullorum</name>
    <dbReference type="NCBI Taxonomy" id="2840752"/>
    <lineage>
        <taxon>Bacteria</taxon>
        <taxon>Bacillati</taxon>
        <taxon>Bacillota</taxon>
        <taxon>Bacillota incertae sedis</taxon>
        <taxon>Candidatus Coprosoma</taxon>
    </lineage>
</organism>
<dbReference type="SUPFAM" id="SSF56112">
    <property type="entry name" value="Protein kinase-like (PK-like)"/>
    <property type="match status" value="1"/>
</dbReference>
<feature type="domain" description="PASTA" evidence="13">
    <location>
        <begin position="350"/>
        <end position="417"/>
    </location>
</feature>
<feature type="transmembrane region" description="Helical" evidence="11">
    <location>
        <begin position="322"/>
        <end position="344"/>
    </location>
</feature>
<comment type="catalytic activity">
    <reaction evidence="7">
        <text>L-threonyl-[protein] + ATP = O-phospho-L-threonyl-[protein] + ADP + H(+)</text>
        <dbReference type="Rhea" id="RHEA:46608"/>
        <dbReference type="Rhea" id="RHEA-COMP:11060"/>
        <dbReference type="Rhea" id="RHEA-COMP:11605"/>
        <dbReference type="ChEBI" id="CHEBI:15378"/>
        <dbReference type="ChEBI" id="CHEBI:30013"/>
        <dbReference type="ChEBI" id="CHEBI:30616"/>
        <dbReference type="ChEBI" id="CHEBI:61977"/>
        <dbReference type="ChEBI" id="CHEBI:456216"/>
        <dbReference type="EC" id="2.7.11.1"/>
    </reaction>
</comment>
<proteinExistence type="predicted"/>
<dbReference type="EMBL" id="DVFV01000013">
    <property type="protein sequence ID" value="HIQ90094.1"/>
    <property type="molecule type" value="Genomic_DNA"/>
</dbReference>
<evidence type="ECO:0000259" key="13">
    <source>
        <dbReference type="PROSITE" id="PS51178"/>
    </source>
</evidence>
<evidence type="ECO:0000259" key="12">
    <source>
        <dbReference type="PROSITE" id="PS50011"/>
    </source>
</evidence>
<keyword evidence="11" id="KW-0812">Transmembrane</keyword>
<feature type="domain" description="PASTA" evidence="13">
    <location>
        <begin position="489"/>
        <end position="554"/>
    </location>
</feature>
<dbReference type="InterPro" id="IPR017441">
    <property type="entry name" value="Protein_kinase_ATP_BS"/>
</dbReference>
<comment type="caution">
    <text evidence="14">The sequence shown here is derived from an EMBL/GenBank/DDBJ whole genome shotgun (WGS) entry which is preliminary data.</text>
</comment>
<name>A0A9D1CY08_9FIRM</name>
<dbReference type="InterPro" id="IPR005543">
    <property type="entry name" value="PASTA_dom"/>
</dbReference>
<evidence type="ECO:0000256" key="1">
    <source>
        <dbReference type="ARBA" id="ARBA00012513"/>
    </source>
</evidence>
<dbReference type="PANTHER" id="PTHR43289">
    <property type="entry name" value="MITOGEN-ACTIVATED PROTEIN KINASE KINASE KINASE 20-RELATED"/>
    <property type="match status" value="1"/>
</dbReference>
<dbReference type="AlphaFoldDB" id="A0A9D1CY08"/>
<evidence type="ECO:0000256" key="9">
    <source>
        <dbReference type="PROSITE-ProRule" id="PRU10141"/>
    </source>
</evidence>
<evidence type="ECO:0000256" key="11">
    <source>
        <dbReference type="SAM" id="Phobius"/>
    </source>
</evidence>
<dbReference type="PANTHER" id="PTHR43289:SF34">
    <property type="entry name" value="SERINE_THREONINE-PROTEIN KINASE YBDM-RELATED"/>
    <property type="match status" value="1"/>
</dbReference>
<dbReference type="PROSITE" id="PS00108">
    <property type="entry name" value="PROTEIN_KINASE_ST"/>
    <property type="match status" value="1"/>
</dbReference>
<dbReference type="Gene3D" id="1.10.510.10">
    <property type="entry name" value="Transferase(Phosphotransferase) domain 1"/>
    <property type="match status" value="1"/>
</dbReference>
<evidence type="ECO:0000256" key="4">
    <source>
        <dbReference type="ARBA" id="ARBA00022741"/>
    </source>
</evidence>
<evidence type="ECO:0000256" key="3">
    <source>
        <dbReference type="ARBA" id="ARBA00022679"/>
    </source>
</evidence>
<keyword evidence="5 14" id="KW-0418">Kinase</keyword>
<dbReference type="Pfam" id="PF00069">
    <property type="entry name" value="Pkinase"/>
    <property type="match status" value="1"/>
</dbReference>
<dbReference type="InterPro" id="IPR008271">
    <property type="entry name" value="Ser/Thr_kinase_AS"/>
</dbReference>
<dbReference type="GO" id="GO:0004674">
    <property type="term" value="F:protein serine/threonine kinase activity"/>
    <property type="evidence" value="ECO:0007669"/>
    <property type="project" value="UniProtKB-KW"/>
</dbReference>
<feature type="compositionally biased region" description="Basic and acidic residues" evidence="10">
    <location>
        <begin position="295"/>
        <end position="314"/>
    </location>
</feature>
<reference evidence="14" key="2">
    <citation type="journal article" date="2021" name="PeerJ">
        <title>Extensive microbial diversity within the chicken gut microbiome revealed by metagenomics and culture.</title>
        <authorList>
            <person name="Gilroy R."/>
            <person name="Ravi A."/>
            <person name="Getino M."/>
            <person name="Pursley I."/>
            <person name="Horton D.L."/>
            <person name="Alikhan N.F."/>
            <person name="Baker D."/>
            <person name="Gharbi K."/>
            <person name="Hall N."/>
            <person name="Watson M."/>
            <person name="Adriaenssens E.M."/>
            <person name="Foster-Nyarko E."/>
            <person name="Jarju S."/>
            <person name="Secka A."/>
            <person name="Antonio M."/>
            <person name="Oren A."/>
            <person name="Chaudhuri R.R."/>
            <person name="La Ragione R."/>
            <person name="Hildebrand F."/>
            <person name="Pallen M.J."/>
        </authorList>
    </citation>
    <scope>NUCLEOTIDE SEQUENCE</scope>
    <source>
        <strain evidence="14">CHK147-3167</strain>
    </source>
</reference>
<dbReference type="PROSITE" id="PS00107">
    <property type="entry name" value="PROTEIN_KINASE_ATP"/>
    <property type="match status" value="1"/>
</dbReference>
<comment type="catalytic activity">
    <reaction evidence="8">
        <text>L-seryl-[protein] + ATP = O-phospho-L-seryl-[protein] + ADP + H(+)</text>
        <dbReference type="Rhea" id="RHEA:17989"/>
        <dbReference type="Rhea" id="RHEA-COMP:9863"/>
        <dbReference type="Rhea" id="RHEA-COMP:11604"/>
        <dbReference type="ChEBI" id="CHEBI:15378"/>
        <dbReference type="ChEBI" id="CHEBI:29999"/>
        <dbReference type="ChEBI" id="CHEBI:30616"/>
        <dbReference type="ChEBI" id="CHEBI:83421"/>
        <dbReference type="ChEBI" id="CHEBI:456216"/>
        <dbReference type="EC" id="2.7.11.1"/>
    </reaction>
</comment>
<keyword evidence="6 9" id="KW-0067">ATP-binding</keyword>
<dbReference type="FunFam" id="3.30.200.20:FF:000035">
    <property type="entry name" value="Serine/threonine protein kinase Stk1"/>
    <property type="match status" value="1"/>
</dbReference>
<evidence type="ECO:0000256" key="5">
    <source>
        <dbReference type="ARBA" id="ARBA00022777"/>
    </source>
</evidence>
<dbReference type="CDD" id="cd14014">
    <property type="entry name" value="STKc_PknB_like"/>
    <property type="match status" value="1"/>
</dbReference>
<dbReference type="Pfam" id="PF03793">
    <property type="entry name" value="PASTA"/>
    <property type="match status" value="3"/>
</dbReference>
<dbReference type="PROSITE" id="PS51178">
    <property type="entry name" value="PASTA"/>
    <property type="match status" value="3"/>
</dbReference>
<protein>
    <recommendedName>
        <fullName evidence="1">non-specific serine/threonine protein kinase</fullName>
        <ecNumber evidence="1">2.7.11.1</ecNumber>
    </recommendedName>
</protein>
<dbReference type="NCBIfam" id="NF033483">
    <property type="entry name" value="PknB_PASTA_kin"/>
    <property type="match status" value="1"/>
</dbReference>
<evidence type="ECO:0000256" key="8">
    <source>
        <dbReference type="ARBA" id="ARBA00048679"/>
    </source>
</evidence>
<evidence type="ECO:0000313" key="15">
    <source>
        <dbReference type="Proteomes" id="UP000886786"/>
    </source>
</evidence>
<gene>
    <name evidence="14" type="primary">pknB</name>
    <name evidence="14" type="ORF">IAB27_00480</name>
</gene>
<keyword evidence="11" id="KW-0472">Membrane</keyword>
<keyword evidence="3" id="KW-0808">Transferase</keyword>
<feature type="domain" description="PASTA" evidence="13">
    <location>
        <begin position="418"/>
        <end position="487"/>
    </location>
</feature>
<evidence type="ECO:0000313" key="14">
    <source>
        <dbReference type="EMBL" id="HIQ90094.1"/>
    </source>
</evidence>
<dbReference type="InterPro" id="IPR011009">
    <property type="entry name" value="Kinase-like_dom_sf"/>
</dbReference>
<dbReference type="Proteomes" id="UP000886786">
    <property type="component" value="Unassembled WGS sequence"/>
</dbReference>
<feature type="binding site" evidence="9">
    <location>
        <position position="41"/>
    </location>
    <ligand>
        <name>ATP</name>
        <dbReference type="ChEBI" id="CHEBI:30616"/>
    </ligand>
</feature>
<reference evidence="14" key="1">
    <citation type="submission" date="2020-10" db="EMBL/GenBank/DDBJ databases">
        <authorList>
            <person name="Gilroy R."/>
        </authorList>
    </citation>
    <scope>NUCLEOTIDE SEQUENCE</scope>
    <source>
        <strain evidence="14">CHK147-3167</strain>
    </source>
</reference>
<dbReference type="PROSITE" id="PS50011">
    <property type="entry name" value="PROTEIN_KINASE_DOM"/>
    <property type="match status" value="1"/>
</dbReference>
<feature type="compositionally biased region" description="Polar residues" evidence="10">
    <location>
        <begin position="568"/>
        <end position="581"/>
    </location>
</feature>
<dbReference type="Gene3D" id="3.30.200.20">
    <property type="entry name" value="Phosphorylase Kinase, domain 1"/>
    <property type="match status" value="1"/>
</dbReference>
<dbReference type="Gene3D" id="3.30.10.20">
    <property type="match status" value="3"/>
</dbReference>